<name>A0A8S5RCX1_9VIRU</name>
<evidence type="ECO:0000313" key="1">
    <source>
        <dbReference type="EMBL" id="DAE29191.1"/>
    </source>
</evidence>
<accession>A0A8S5RCX1</accession>
<reference evidence="1" key="1">
    <citation type="journal article" date="2021" name="Proc. Natl. Acad. Sci. U.S.A.">
        <title>A Catalog of Tens of Thousands of Viruses from Human Metagenomes Reveals Hidden Associations with Chronic Diseases.</title>
        <authorList>
            <person name="Tisza M.J."/>
            <person name="Buck C.B."/>
        </authorList>
    </citation>
    <scope>NUCLEOTIDE SEQUENCE</scope>
    <source>
        <strain evidence="1">Ctx9V1</strain>
    </source>
</reference>
<protein>
    <submittedName>
        <fullName evidence="1">Paired amphipathic helix protein</fullName>
    </submittedName>
</protein>
<sequence>MMSDISTRSIISVQEVERLFGGHPAFYKW</sequence>
<organism evidence="1">
    <name type="scientific">virus sp. ctx9V1</name>
    <dbReference type="NCBI Taxonomy" id="2828001"/>
    <lineage>
        <taxon>Viruses</taxon>
    </lineage>
</organism>
<proteinExistence type="predicted"/>
<dbReference type="EMBL" id="BK059093">
    <property type="protein sequence ID" value="DAE29191.1"/>
    <property type="molecule type" value="Genomic_DNA"/>
</dbReference>